<evidence type="ECO:0000256" key="3">
    <source>
        <dbReference type="ARBA" id="ARBA00022840"/>
    </source>
</evidence>
<keyword evidence="1" id="KW-0677">Repeat</keyword>
<keyword evidence="8" id="KW-1185">Reference proteome</keyword>
<dbReference type="Pfam" id="PF00005">
    <property type="entry name" value="ABC_tran"/>
    <property type="match status" value="2"/>
</dbReference>
<dbReference type="GO" id="GO:0003677">
    <property type="term" value="F:DNA binding"/>
    <property type="evidence" value="ECO:0007669"/>
    <property type="project" value="InterPro"/>
</dbReference>
<dbReference type="FunFam" id="3.40.50.300:FF:000309">
    <property type="entry name" value="ABC transporter ATP-binding protein"/>
    <property type="match status" value="1"/>
</dbReference>
<evidence type="ECO:0000256" key="4">
    <source>
        <dbReference type="SAM" id="Coils"/>
    </source>
</evidence>
<dbReference type="Pfam" id="PF12848">
    <property type="entry name" value="ABC_tran_Xtn"/>
    <property type="match status" value="1"/>
</dbReference>
<feature type="region of interest" description="Disordered" evidence="5">
    <location>
        <begin position="545"/>
        <end position="572"/>
    </location>
</feature>
<organism evidence="7 8">
    <name type="scientific">Paenibacillus albiflavus</name>
    <dbReference type="NCBI Taxonomy" id="2545760"/>
    <lineage>
        <taxon>Bacteria</taxon>
        <taxon>Bacillati</taxon>
        <taxon>Bacillota</taxon>
        <taxon>Bacilli</taxon>
        <taxon>Bacillales</taxon>
        <taxon>Paenibacillaceae</taxon>
        <taxon>Paenibacillus</taxon>
    </lineage>
</organism>
<keyword evidence="2" id="KW-0547">Nucleotide-binding</keyword>
<sequence length="650" mass="72979">MNILTAEGLSKSYGVKMLFDDVSFSMDESDRVGLIGINGSGKSTFLKVIAGLESTESGTIAIGNRIVVEYLPQNPAFEPNATVLEYIYSGTSPVMKVLREYEAALAILNLGGSDKQLEQRFMELTAQMDALDAWQIESDAKKVLSMLGVDNFDAKLDTLSGGQRKRVALAGALIRPADLLILDEPTNHIDTETVDWLESFLAKRKSALLMITHDRYFLDRVANRIVELDQAKLYNYTGNYSTFLELKAERLKIEQASEEKRQNLYRRELAWIRRGAKARTTKQKARIDRFEDIQAAKPDSRPGDVDIALSASRLGKKVIELSHITKSFDERTVIRDFNYIVQRDDRIGIVGENGQGKSTLLKMIAGWITPDSGTVDIGPTVKIGFFSQENEQMDDNLRVIEYIKEAAENVRTSDGSLISAAQMLERFLFPSGMQGTRIAKLSGGEKRRLYLLRILVEAPNVLLLDEPTNDLDIQTLTILEDYLEDYSGAVITVSHDRFFLDRTAETIFAFEGEGKIVYHVGNYAEYSEVRQKRITEAQAEEKLEVKENKAKGGANEPNSASGNESSTSRPLKLSFKEQKEYETIDDRIAETEQQLAEVNEGINQAGSDYGLLQSLTAKQQELEAQLGELLERWTYLNELVELIEQNKGRK</sequence>
<dbReference type="Pfam" id="PF16326">
    <property type="entry name" value="ABC_tran_CTD"/>
    <property type="match status" value="1"/>
</dbReference>
<keyword evidence="3 7" id="KW-0067">ATP-binding</keyword>
<accession>A0A4R4E2A3</accession>
<evidence type="ECO:0000259" key="6">
    <source>
        <dbReference type="PROSITE" id="PS50893"/>
    </source>
</evidence>
<dbReference type="InterPro" id="IPR051309">
    <property type="entry name" value="ABCF_ATPase"/>
</dbReference>
<dbReference type="InterPro" id="IPR003439">
    <property type="entry name" value="ABC_transporter-like_ATP-bd"/>
</dbReference>
<dbReference type="EMBL" id="SKFG01000031">
    <property type="protein sequence ID" value="TCZ73576.1"/>
    <property type="molecule type" value="Genomic_DNA"/>
</dbReference>
<dbReference type="PROSITE" id="PS50893">
    <property type="entry name" value="ABC_TRANSPORTER_2"/>
    <property type="match status" value="2"/>
</dbReference>
<dbReference type="InterPro" id="IPR027417">
    <property type="entry name" value="P-loop_NTPase"/>
</dbReference>
<dbReference type="PANTHER" id="PTHR42855">
    <property type="entry name" value="ABC TRANSPORTER ATP-BINDING SUBUNIT"/>
    <property type="match status" value="1"/>
</dbReference>
<evidence type="ECO:0000256" key="1">
    <source>
        <dbReference type="ARBA" id="ARBA00022737"/>
    </source>
</evidence>
<dbReference type="Proteomes" id="UP000295418">
    <property type="component" value="Unassembled WGS sequence"/>
</dbReference>
<dbReference type="InterPro" id="IPR032524">
    <property type="entry name" value="ABC_tran_C"/>
</dbReference>
<dbReference type="PANTHER" id="PTHR42855:SF1">
    <property type="entry name" value="ABC TRANSPORTER DOMAIN-CONTAINING PROTEIN"/>
    <property type="match status" value="1"/>
</dbReference>
<feature type="coiled-coil region" evidence="4">
    <location>
        <begin position="581"/>
        <end position="632"/>
    </location>
</feature>
<comment type="caution">
    <text evidence="7">The sequence shown here is derived from an EMBL/GenBank/DDBJ whole genome shotgun (WGS) entry which is preliminary data.</text>
</comment>
<evidence type="ECO:0000313" key="7">
    <source>
        <dbReference type="EMBL" id="TCZ73576.1"/>
    </source>
</evidence>
<dbReference type="Gene3D" id="3.40.50.300">
    <property type="entry name" value="P-loop containing nucleotide triphosphate hydrolases"/>
    <property type="match status" value="2"/>
</dbReference>
<dbReference type="PROSITE" id="PS00211">
    <property type="entry name" value="ABC_TRANSPORTER_1"/>
    <property type="match status" value="1"/>
</dbReference>
<dbReference type="SMART" id="SM00382">
    <property type="entry name" value="AAA"/>
    <property type="match status" value="2"/>
</dbReference>
<keyword evidence="4" id="KW-0175">Coiled coil</keyword>
<name>A0A4R4E2A3_9BACL</name>
<dbReference type="InterPro" id="IPR037118">
    <property type="entry name" value="Val-tRNA_synth_C_sf"/>
</dbReference>
<evidence type="ECO:0000313" key="8">
    <source>
        <dbReference type="Proteomes" id="UP000295418"/>
    </source>
</evidence>
<proteinExistence type="predicted"/>
<protein>
    <submittedName>
        <fullName evidence="7">ABC transporter ATP-binding protein</fullName>
    </submittedName>
</protein>
<evidence type="ECO:0000256" key="2">
    <source>
        <dbReference type="ARBA" id="ARBA00022741"/>
    </source>
</evidence>
<dbReference type="InterPro" id="IPR032781">
    <property type="entry name" value="ABC_tran_Xtn"/>
</dbReference>
<feature type="domain" description="ABC transporter" evidence="6">
    <location>
        <begin position="4"/>
        <end position="255"/>
    </location>
</feature>
<dbReference type="GO" id="GO:0005524">
    <property type="term" value="F:ATP binding"/>
    <property type="evidence" value="ECO:0007669"/>
    <property type="project" value="UniProtKB-KW"/>
</dbReference>
<dbReference type="RefSeq" id="WP_132420023.1">
    <property type="nucleotide sequence ID" value="NZ_SKFG01000031.1"/>
</dbReference>
<dbReference type="AlphaFoldDB" id="A0A4R4E2A3"/>
<dbReference type="Gene3D" id="1.10.287.380">
    <property type="entry name" value="Valyl-tRNA synthetase, C-terminal domain"/>
    <property type="match status" value="1"/>
</dbReference>
<dbReference type="CDD" id="cd03221">
    <property type="entry name" value="ABCF_EF-3"/>
    <property type="match status" value="2"/>
</dbReference>
<dbReference type="GO" id="GO:0016887">
    <property type="term" value="F:ATP hydrolysis activity"/>
    <property type="evidence" value="ECO:0007669"/>
    <property type="project" value="InterPro"/>
</dbReference>
<reference evidence="7 8" key="1">
    <citation type="submission" date="2019-03" db="EMBL/GenBank/DDBJ databases">
        <authorList>
            <person name="Kim M.K.M."/>
        </authorList>
    </citation>
    <scope>NUCLEOTIDE SEQUENCE [LARGE SCALE GENOMIC DNA]</scope>
    <source>
        <strain evidence="7 8">18JY21-1</strain>
    </source>
</reference>
<dbReference type="InterPro" id="IPR003593">
    <property type="entry name" value="AAA+_ATPase"/>
</dbReference>
<gene>
    <name evidence="7" type="ORF">E0485_20945</name>
</gene>
<feature type="domain" description="ABC transporter" evidence="6">
    <location>
        <begin position="319"/>
        <end position="545"/>
    </location>
</feature>
<feature type="compositionally biased region" description="Polar residues" evidence="5">
    <location>
        <begin position="556"/>
        <end position="569"/>
    </location>
</feature>
<dbReference type="SUPFAM" id="SSF52540">
    <property type="entry name" value="P-loop containing nucleoside triphosphate hydrolases"/>
    <property type="match status" value="2"/>
</dbReference>
<dbReference type="OrthoDB" id="9762369at2"/>
<dbReference type="InterPro" id="IPR017871">
    <property type="entry name" value="ABC_transporter-like_CS"/>
</dbReference>
<evidence type="ECO:0000256" key="5">
    <source>
        <dbReference type="SAM" id="MobiDB-lite"/>
    </source>
</evidence>
<dbReference type="FunFam" id="3.40.50.300:FF:000011">
    <property type="entry name" value="Putative ABC transporter ATP-binding component"/>
    <property type="match status" value="1"/>
</dbReference>